<accession>A0A1U7H4H7</accession>
<dbReference type="PANTHER" id="PTHR22617:SF23">
    <property type="entry name" value="CHEMOTAXIS PROTEIN CHEW"/>
    <property type="match status" value="1"/>
</dbReference>
<name>A0A1U7H4H7_9CYAN</name>
<dbReference type="EMBL" id="MRCA01000001">
    <property type="protein sequence ID" value="OKH16149.1"/>
    <property type="molecule type" value="Genomic_DNA"/>
</dbReference>
<organism evidence="2 3">
    <name type="scientific">Fischerella major NIES-592</name>
    <dbReference type="NCBI Taxonomy" id="210994"/>
    <lineage>
        <taxon>Bacteria</taxon>
        <taxon>Bacillati</taxon>
        <taxon>Cyanobacteriota</taxon>
        <taxon>Cyanophyceae</taxon>
        <taxon>Nostocales</taxon>
        <taxon>Hapalosiphonaceae</taxon>
        <taxon>Fischerella</taxon>
    </lineage>
</organism>
<protein>
    <submittedName>
        <fullName evidence="2">Chemotaxis protein CheW</fullName>
    </submittedName>
</protein>
<dbReference type="GO" id="GO:0007165">
    <property type="term" value="P:signal transduction"/>
    <property type="evidence" value="ECO:0007669"/>
    <property type="project" value="InterPro"/>
</dbReference>
<evidence type="ECO:0000313" key="2">
    <source>
        <dbReference type="EMBL" id="OKH16149.1"/>
    </source>
</evidence>
<dbReference type="PANTHER" id="PTHR22617">
    <property type="entry name" value="CHEMOTAXIS SENSOR HISTIDINE KINASE-RELATED"/>
    <property type="match status" value="1"/>
</dbReference>
<dbReference type="SUPFAM" id="SSF50341">
    <property type="entry name" value="CheW-like"/>
    <property type="match status" value="2"/>
</dbReference>
<feature type="domain" description="CheW-like" evidence="1">
    <location>
        <begin position="218"/>
        <end position="360"/>
    </location>
</feature>
<comment type="caution">
    <text evidence="2">The sequence shown here is derived from an EMBL/GenBank/DDBJ whole genome shotgun (WGS) entry which is preliminary data.</text>
</comment>
<dbReference type="OrthoDB" id="9794382at2"/>
<dbReference type="Proteomes" id="UP000186391">
    <property type="component" value="Unassembled WGS sequence"/>
</dbReference>
<sequence length="366" mass="41652">MKNNLYLTLSLNKYLYGINTVYVEEVFNLPELTTISEVPHGIIGFVNLRGKILPVIDLNLKLGYLSPDYRLTDSIVVLKCKDFQLGMIVNQIHEIRELSFEKISTDLNYPRELLVEQQANINIIAGIVNFPDDIFILNEPKQWLEDSEIKQVLSLSNYLQKENYDNYNVDETQTHDSESLLLQKSIFYPNATLEARKVLKQRADHLRLPTKNQDFQSFKTLAVITLNDHLFGIDLEMVREFVEIHQVTPIPCCPAHIIGNMNLRGEILTVVDLRGLLLNLPPQGIVFGSKAIVIEVEGIVAGVIVGEIYDVMFSLNLQKVMVIPKTINTINEQYCQGATLYNEKTMHILDIPKIFLQGGLIVDEVI</sequence>
<proteinExistence type="predicted"/>
<dbReference type="Gene3D" id="2.40.50.180">
    <property type="entry name" value="CheA-289, Domain 4"/>
    <property type="match status" value="2"/>
</dbReference>
<evidence type="ECO:0000259" key="1">
    <source>
        <dbReference type="PROSITE" id="PS50851"/>
    </source>
</evidence>
<dbReference type="InterPro" id="IPR002545">
    <property type="entry name" value="CheW-lke_dom"/>
</dbReference>
<gene>
    <name evidence="2" type="ORF">NIES592_00250</name>
</gene>
<dbReference type="AlphaFoldDB" id="A0A1U7H4H7"/>
<keyword evidence="3" id="KW-1185">Reference proteome</keyword>
<dbReference type="RefSeq" id="WP_073554594.1">
    <property type="nucleotide sequence ID" value="NZ_MRCA01000001.1"/>
</dbReference>
<dbReference type="Pfam" id="PF01584">
    <property type="entry name" value="CheW"/>
    <property type="match status" value="2"/>
</dbReference>
<reference evidence="2 3" key="1">
    <citation type="submission" date="2016-11" db="EMBL/GenBank/DDBJ databases">
        <title>Draft Genome Sequences of Nine Cyanobacterial Strains from Diverse Habitats.</title>
        <authorList>
            <person name="Zhu T."/>
            <person name="Hou S."/>
            <person name="Lu X."/>
            <person name="Hess W.R."/>
        </authorList>
    </citation>
    <scope>NUCLEOTIDE SEQUENCE [LARGE SCALE GENOMIC DNA]</scope>
    <source>
        <strain evidence="2 3">NIES-592</strain>
    </source>
</reference>
<dbReference type="GO" id="GO:0006935">
    <property type="term" value="P:chemotaxis"/>
    <property type="evidence" value="ECO:0007669"/>
    <property type="project" value="InterPro"/>
</dbReference>
<evidence type="ECO:0000313" key="3">
    <source>
        <dbReference type="Proteomes" id="UP000186391"/>
    </source>
</evidence>
<dbReference type="PROSITE" id="PS50851">
    <property type="entry name" value="CHEW"/>
    <property type="match status" value="2"/>
</dbReference>
<dbReference type="InterPro" id="IPR039315">
    <property type="entry name" value="CheW"/>
</dbReference>
<dbReference type="Gene3D" id="2.30.30.40">
    <property type="entry name" value="SH3 Domains"/>
    <property type="match status" value="2"/>
</dbReference>
<dbReference type="SMART" id="SM00260">
    <property type="entry name" value="CheW"/>
    <property type="match status" value="2"/>
</dbReference>
<feature type="domain" description="CheW-like" evidence="1">
    <location>
        <begin position="3"/>
        <end position="149"/>
    </location>
</feature>
<dbReference type="InterPro" id="IPR036061">
    <property type="entry name" value="CheW-like_dom_sf"/>
</dbReference>
<dbReference type="GO" id="GO:0005829">
    <property type="term" value="C:cytosol"/>
    <property type="evidence" value="ECO:0007669"/>
    <property type="project" value="TreeGrafter"/>
</dbReference>